<keyword evidence="2" id="KW-1185">Reference proteome</keyword>
<proteinExistence type="predicted"/>
<accession>A0A249XXV7</accession>
<name>A0A249XXV7_9CAUD</name>
<evidence type="ECO:0000313" key="1">
    <source>
        <dbReference type="EMBL" id="ASZ76772.1"/>
    </source>
</evidence>
<dbReference type="EMBL" id="MF001358">
    <property type="protein sequence ID" value="ASZ76772.1"/>
    <property type="molecule type" value="Genomic_DNA"/>
</dbReference>
<reference evidence="1 2" key="1">
    <citation type="submission" date="2017-04" db="EMBL/GenBank/DDBJ databases">
        <title>Complete Genome Sequence of Lytic Bacteriophage EF1 Infecting Enterococcus faecalis Isolates.</title>
        <authorList>
            <person name="Kim D."/>
            <person name="Kim Y.J."/>
            <person name="Han B.K."/>
            <person name="Kim H."/>
        </authorList>
    </citation>
    <scope>NUCLEOTIDE SEQUENCE [LARGE SCALE GENOMIC DNA]</scope>
</reference>
<dbReference type="Proteomes" id="UP000260005">
    <property type="component" value="Segment"/>
</dbReference>
<sequence length="119" mass="14500">MRFFKTFQEKKLYLKKSTDEACIIKTKLNLITKKLTVKVYFRNAIVSKNKFKVDNEYIYKIIDFLNDEKATELTELCCFFDGVKYYDNTENHRLWNFFHVFEVEKNMEKIITNEKIKKI</sequence>
<evidence type="ECO:0000313" key="2">
    <source>
        <dbReference type="Proteomes" id="UP000260005"/>
    </source>
</evidence>
<organism evidence="1 2">
    <name type="scientific">Enterococcus phage EF1</name>
    <dbReference type="NCBI Taxonomy" id="2025813"/>
    <lineage>
        <taxon>Viruses</taxon>
        <taxon>Duplodnaviria</taxon>
        <taxon>Heunggongvirae</taxon>
        <taxon>Uroviricota</taxon>
        <taxon>Caudoviricetes</taxon>
    </lineage>
</organism>
<protein>
    <submittedName>
        <fullName evidence="1">Uncharacterized protein</fullName>
    </submittedName>
</protein>